<gene>
    <name evidence="3" type="ORF">ABC228_04415</name>
</gene>
<dbReference type="Pfam" id="PF19610">
    <property type="entry name" value="DUF6115"/>
    <property type="match status" value="1"/>
</dbReference>
<dbReference type="InterPro" id="IPR046118">
    <property type="entry name" value="DUF6115"/>
</dbReference>
<keyword evidence="2" id="KW-0812">Transmembrane</keyword>
<evidence type="ECO:0000256" key="1">
    <source>
        <dbReference type="SAM" id="MobiDB-lite"/>
    </source>
</evidence>
<keyword evidence="2" id="KW-0472">Membrane</keyword>
<evidence type="ECO:0000313" key="3">
    <source>
        <dbReference type="EMBL" id="MEN2766421.1"/>
    </source>
</evidence>
<dbReference type="Proteomes" id="UP001444625">
    <property type="component" value="Unassembled WGS sequence"/>
</dbReference>
<name>A0ABU9XDT9_9BACI</name>
<evidence type="ECO:0000313" key="4">
    <source>
        <dbReference type="Proteomes" id="UP001444625"/>
    </source>
</evidence>
<proteinExistence type="predicted"/>
<dbReference type="RefSeq" id="WP_345823870.1">
    <property type="nucleotide sequence ID" value="NZ_JBDIML010000001.1"/>
</dbReference>
<keyword evidence="4" id="KW-1185">Reference proteome</keyword>
<organism evidence="3 4">
    <name type="scientific">Ornithinibacillus xuwenensis</name>
    <dbReference type="NCBI Taxonomy" id="3144668"/>
    <lineage>
        <taxon>Bacteria</taxon>
        <taxon>Bacillati</taxon>
        <taxon>Bacillota</taxon>
        <taxon>Bacilli</taxon>
        <taxon>Bacillales</taxon>
        <taxon>Bacillaceae</taxon>
        <taxon>Ornithinibacillus</taxon>
    </lineage>
</organism>
<evidence type="ECO:0000256" key="2">
    <source>
        <dbReference type="SAM" id="Phobius"/>
    </source>
</evidence>
<feature type="region of interest" description="Disordered" evidence="1">
    <location>
        <begin position="64"/>
        <end position="88"/>
    </location>
</feature>
<reference evidence="3 4" key="1">
    <citation type="submission" date="2024-05" db="EMBL/GenBank/DDBJ databases">
        <authorList>
            <person name="Haq I."/>
            <person name="Ullah Z."/>
            <person name="Ahmad R."/>
            <person name="Li M."/>
            <person name="Tong Y."/>
        </authorList>
    </citation>
    <scope>NUCLEOTIDE SEQUENCE [LARGE SCALE GENOMIC DNA]</scope>
    <source>
        <strain evidence="3 4">16A2E</strain>
    </source>
</reference>
<sequence length="146" mass="16910">MTSFLFIISFLLHIVSLVAIYVMYKQLTISKGSDTAELVNLMESYLEEIKEENRLLQQEVNQVRERKPSDQSLKNTNHSITPTVEEDEQEEFLVPIDEYAQDEIEVSLQSRIFKLHEEGLSVDEIAKTLNCGKTEVELIIKFSEKK</sequence>
<accession>A0ABU9XDT9</accession>
<feature type="compositionally biased region" description="Polar residues" evidence="1">
    <location>
        <begin position="70"/>
        <end position="82"/>
    </location>
</feature>
<feature type="transmembrane region" description="Helical" evidence="2">
    <location>
        <begin position="6"/>
        <end position="24"/>
    </location>
</feature>
<dbReference type="EMBL" id="JBDIML010000001">
    <property type="protein sequence ID" value="MEN2766421.1"/>
    <property type="molecule type" value="Genomic_DNA"/>
</dbReference>
<protein>
    <recommendedName>
        <fullName evidence="5">Swarming motility protein SwrB</fullName>
    </recommendedName>
</protein>
<comment type="caution">
    <text evidence="3">The sequence shown here is derived from an EMBL/GenBank/DDBJ whole genome shotgun (WGS) entry which is preliminary data.</text>
</comment>
<evidence type="ECO:0008006" key="5">
    <source>
        <dbReference type="Google" id="ProtNLM"/>
    </source>
</evidence>
<keyword evidence="2" id="KW-1133">Transmembrane helix</keyword>